<dbReference type="GO" id="GO:0032196">
    <property type="term" value="P:transposition"/>
    <property type="evidence" value="ECO:0007669"/>
    <property type="project" value="UniProtKB-KW"/>
</dbReference>
<dbReference type="InterPro" id="IPR010095">
    <property type="entry name" value="Cas12f1-like_TNB"/>
</dbReference>
<evidence type="ECO:0000259" key="6">
    <source>
        <dbReference type="Pfam" id="PF01385"/>
    </source>
</evidence>
<dbReference type="EMBL" id="JACJIA010000007">
    <property type="protein sequence ID" value="MBA8953513.1"/>
    <property type="molecule type" value="Genomic_DNA"/>
</dbReference>
<evidence type="ECO:0000259" key="7">
    <source>
        <dbReference type="Pfam" id="PF07282"/>
    </source>
</evidence>
<accession>A0A7W3LSK7</accession>
<organism evidence="8 9">
    <name type="scientific">Actinomadura namibiensis</name>
    <dbReference type="NCBI Taxonomy" id="182080"/>
    <lineage>
        <taxon>Bacteria</taxon>
        <taxon>Bacillati</taxon>
        <taxon>Actinomycetota</taxon>
        <taxon>Actinomycetes</taxon>
        <taxon>Streptosporangiales</taxon>
        <taxon>Thermomonosporaceae</taxon>
        <taxon>Actinomadura</taxon>
    </lineage>
</organism>
<keyword evidence="9" id="KW-1185">Reference proteome</keyword>
<comment type="similarity">
    <text evidence="1">In the C-terminal section; belongs to the transposase 35 family.</text>
</comment>
<dbReference type="NCBIfam" id="NF040570">
    <property type="entry name" value="guided_TnpB"/>
    <property type="match status" value="1"/>
</dbReference>
<gene>
    <name evidence="8" type="ORF">HNR61_005166</name>
</gene>
<evidence type="ECO:0000256" key="5">
    <source>
        <dbReference type="ARBA" id="ARBA00023172"/>
    </source>
</evidence>
<name>A0A7W3LSK7_ACTNM</name>
<dbReference type="Proteomes" id="UP000572680">
    <property type="component" value="Unassembled WGS sequence"/>
</dbReference>
<dbReference type="InterPro" id="IPR051399">
    <property type="entry name" value="RNA-guided_DNA_endo/Transpos"/>
</dbReference>
<dbReference type="AlphaFoldDB" id="A0A7W3LSK7"/>
<dbReference type="NCBIfam" id="TIGR01766">
    <property type="entry name" value="IS200/IS605 family accessory protein TnpB-like domain"/>
    <property type="match status" value="1"/>
</dbReference>
<dbReference type="RefSeq" id="WP_182845711.1">
    <property type="nucleotide sequence ID" value="NZ_BAAALP010000078.1"/>
</dbReference>
<dbReference type="PANTHER" id="PTHR30405:SF11">
    <property type="entry name" value="RNA-GUIDED DNA ENDONUCLEASE RV2885C-RELATED"/>
    <property type="match status" value="1"/>
</dbReference>
<sequence length="383" mass="42756">MYVVVRVKLEPSAEDAAALGATLHAVNKAANEVSRTAFAHGVKREYALRKLTYAGLKERGLGAQAAQHVIKKVCGAYAVLAGQIRSGFLRGERRRRAESKPIAFRPDAAHPFDDRCLSWQLHAWTVSIWTVHGRKRGIRFSCSGGDLEMLFAHRKGETDLVFRDGMWFLMATCEVPAPPVAEPNGFIGVDLGIANIATTSDGARHVGRGLNRHRRRQAALRAKLQAKRTRSARRLLRKRRRREARHARNINHRISKQVVAEAERTGRGIALEDLSGIRDRERSHRSQRAILHSWSFHQLAEFLEYKARRAGVALVRVNPAYTSRTCADCGHRERTNRVSQARFVCRSCGVVAHADLNASRNIARLGEAAWNAGRESRVPAASP</sequence>
<evidence type="ECO:0000313" key="9">
    <source>
        <dbReference type="Proteomes" id="UP000572680"/>
    </source>
</evidence>
<evidence type="ECO:0000256" key="2">
    <source>
        <dbReference type="ARBA" id="ARBA00011044"/>
    </source>
</evidence>
<proteinExistence type="inferred from homology"/>
<keyword evidence="4" id="KW-0238">DNA-binding</keyword>
<keyword evidence="5" id="KW-0233">DNA recombination</keyword>
<feature type="domain" description="Probable transposase IS891/IS1136/IS1341" evidence="6">
    <location>
        <begin position="173"/>
        <end position="254"/>
    </location>
</feature>
<evidence type="ECO:0000256" key="4">
    <source>
        <dbReference type="ARBA" id="ARBA00023125"/>
    </source>
</evidence>
<evidence type="ECO:0000313" key="8">
    <source>
        <dbReference type="EMBL" id="MBA8953513.1"/>
    </source>
</evidence>
<dbReference type="Pfam" id="PF07282">
    <property type="entry name" value="Cas12f1-like_TNB"/>
    <property type="match status" value="1"/>
</dbReference>
<feature type="domain" description="Cas12f1-like TNB" evidence="7">
    <location>
        <begin position="296"/>
        <end position="362"/>
    </location>
</feature>
<keyword evidence="3" id="KW-0815">Transposition</keyword>
<dbReference type="InterPro" id="IPR001959">
    <property type="entry name" value="Transposase"/>
</dbReference>
<comment type="similarity">
    <text evidence="2">In the N-terminal section; belongs to the transposase 2 family.</text>
</comment>
<dbReference type="GO" id="GO:0003677">
    <property type="term" value="F:DNA binding"/>
    <property type="evidence" value="ECO:0007669"/>
    <property type="project" value="UniProtKB-KW"/>
</dbReference>
<protein>
    <submittedName>
        <fullName evidence="8">IS605 OrfB family transposase</fullName>
    </submittedName>
</protein>
<dbReference type="PANTHER" id="PTHR30405">
    <property type="entry name" value="TRANSPOSASE"/>
    <property type="match status" value="1"/>
</dbReference>
<dbReference type="Pfam" id="PF01385">
    <property type="entry name" value="OrfB_IS605"/>
    <property type="match status" value="1"/>
</dbReference>
<comment type="caution">
    <text evidence="8">The sequence shown here is derived from an EMBL/GenBank/DDBJ whole genome shotgun (WGS) entry which is preliminary data.</text>
</comment>
<reference evidence="8 9" key="1">
    <citation type="submission" date="2020-08" db="EMBL/GenBank/DDBJ databases">
        <title>Genomic Encyclopedia of Type Strains, Phase IV (KMG-IV): sequencing the most valuable type-strain genomes for metagenomic binning, comparative biology and taxonomic classification.</title>
        <authorList>
            <person name="Goeker M."/>
        </authorList>
    </citation>
    <scope>NUCLEOTIDE SEQUENCE [LARGE SCALE GENOMIC DNA]</scope>
    <source>
        <strain evidence="8 9">DSM 44197</strain>
    </source>
</reference>
<evidence type="ECO:0000256" key="3">
    <source>
        <dbReference type="ARBA" id="ARBA00022578"/>
    </source>
</evidence>
<dbReference type="GO" id="GO:0006310">
    <property type="term" value="P:DNA recombination"/>
    <property type="evidence" value="ECO:0007669"/>
    <property type="project" value="UniProtKB-KW"/>
</dbReference>
<evidence type="ECO:0000256" key="1">
    <source>
        <dbReference type="ARBA" id="ARBA00008761"/>
    </source>
</evidence>